<gene>
    <name evidence="1" type="ORF">OEZ71_06930</name>
</gene>
<evidence type="ECO:0000313" key="2">
    <source>
        <dbReference type="Proteomes" id="UP001652564"/>
    </source>
</evidence>
<organism evidence="1 2">
    <name type="scientific">Albidovulum litorale</name>
    <dbReference type="NCBI Taxonomy" id="2984134"/>
    <lineage>
        <taxon>Bacteria</taxon>
        <taxon>Pseudomonadati</taxon>
        <taxon>Pseudomonadota</taxon>
        <taxon>Alphaproteobacteria</taxon>
        <taxon>Rhodobacterales</taxon>
        <taxon>Paracoccaceae</taxon>
        <taxon>Albidovulum</taxon>
    </lineage>
</organism>
<comment type="caution">
    <text evidence="1">The sequence shown here is derived from an EMBL/GenBank/DDBJ whole genome shotgun (WGS) entry which is preliminary data.</text>
</comment>
<reference evidence="1 2" key="1">
    <citation type="submission" date="2022-10" db="EMBL/GenBank/DDBJ databases">
        <title>Defluviimonas sp. nov., isolated from ocean surface sediments.</title>
        <authorList>
            <person name="He W."/>
            <person name="Wang L."/>
            <person name="Zhang D.-F."/>
        </authorList>
    </citation>
    <scope>NUCLEOTIDE SEQUENCE [LARGE SCALE GENOMIC DNA]</scope>
    <source>
        <strain evidence="1 2">WL0050</strain>
    </source>
</reference>
<evidence type="ECO:0000313" key="1">
    <source>
        <dbReference type="EMBL" id="MCV2872026.1"/>
    </source>
</evidence>
<dbReference type="EMBL" id="JAOWKZ010000002">
    <property type="protein sequence ID" value="MCV2872026.1"/>
    <property type="molecule type" value="Genomic_DNA"/>
</dbReference>
<accession>A0ABT2ZMQ8</accession>
<sequence>MVAVTHTAKPLAETLRIIRSTIRHLTTVATRGEPAPYWTDYLRDTRK</sequence>
<proteinExistence type="predicted"/>
<name>A0ABT2ZMQ8_9RHOB</name>
<dbReference type="Proteomes" id="UP001652564">
    <property type="component" value="Unassembled WGS sequence"/>
</dbReference>
<protein>
    <submittedName>
        <fullName evidence="1">Uncharacterized protein</fullName>
    </submittedName>
</protein>
<keyword evidence="2" id="KW-1185">Reference proteome</keyword>